<dbReference type="GO" id="GO:0008168">
    <property type="term" value="F:methyltransferase activity"/>
    <property type="evidence" value="ECO:0007669"/>
    <property type="project" value="UniProtKB-KW"/>
</dbReference>
<evidence type="ECO:0000313" key="2">
    <source>
        <dbReference type="EMBL" id="PZR03052.1"/>
    </source>
</evidence>
<dbReference type="InterPro" id="IPR046817">
    <property type="entry name" value="MmeI_N"/>
</dbReference>
<protein>
    <submittedName>
        <fullName evidence="2">Class I SAM-dependent DNA methyltransferase</fullName>
    </submittedName>
</protein>
<keyword evidence="2" id="KW-0808">Transferase</keyword>
<proteinExistence type="predicted"/>
<gene>
    <name evidence="2" type="ORF">DI536_36420</name>
</gene>
<reference evidence="2 3" key="1">
    <citation type="submission" date="2017-08" db="EMBL/GenBank/DDBJ databases">
        <title>Infants hospitalized years apart are colonized by the same room-sourced microbial strains.</title>
        <authorList>
            <person name="Brooks B."/>
            <person name="Olm M.R."/>
            <person name="Firek B.A."/>
            <person name="Baker R."/>
            <person name="Thomas B.C."/>
            <person name="Morowitz M.J."/>
            <person name="Banfield J.F."/>
        </authorList>
    </citation>
    <scope>NUCLEOTIDE SEQUENCE [LARGE SCALE GENOMIC DNA]</scope>
    <source>
        <strain evidence="2">S2_003_000_R2_14</strain>
    </source>
</reference>
<evidence type="ECO:0000259" key="1">
    <source>
        <dbReference type="Pfam" id="PF20464"/>
    </source>
</evidence>
<name>A0A2W5SJF4_9BACT</name>
<comment type="caution">
    <text evidence="2">The sequence shown here is derived from an EMBL/GenBank/DDBJ whole genome shotgun (WGS) entry which is preliminary data.</text>
</comment>
<keyword evidence="2" id="KW-0489">Methyltransferase</keyword>
<dbReference type="Proteomes" id="UP000249061">
    <property type="component" value="Unassembled WGS sequence"/>
</dbReference>
<dbReference type="Pfam" id="PF20464">
    <property type="entry name" value="MmeI_N"/>
    <property type="match status" value="1"/>
</dbReference>
<feature type="domain" description="MmeI-like N-terminal" evidence="1">
    <location>
        <begin position="3"/>
        <end position="169"/>
    </location>
</feature>
<feature type="non-terminal residue" evidence="2">
    <location>
        <position position="171"/>
    </location>
</feature>
<dbReference type="AlphaFoldDB" id="A0A2W5SJF4"/>
<sequence length="171" mass="19188">MEFVRDWRDAPGYEEGDAAPFVIKLFQVFGVDKAVAGVFELQARRASRNYAHGRIDALTDDVIIEMKSAGKDLVEAEQQAIDYLPSLPKLGIKVPRFILTSDFKKFRLLDTHSPHEPAFEFTLDELPNEIERLQFLAGYEPPKLSTAQQEDASIKAAKIMGGLYRVLESSG</sequence>
<evidence type="ECO:0000313" key="3">
    <source>
        <dbReference type="Proteomes" id="UP000249061"/>
    </source>
</evidence>
<dbReference type="EMBL" id="QFQP01000131">
    <property type="protein sequence ID" value="PZR03052.1"/>
    <property type="molecule type" value="Genomic_DNA"/>
</dbReference>
<organism evidence="2 3">
    <name type="scientific">Archangium gephyra</name>
    <dbReference type="NCBI Taxonomy" id="48"/>
    <lineage>
        <taxon>Bacteria</taxon>
        <taxon>Pseudomonadati</taxon>
        <taxon>Myxococcota</taxon>
        <taxon>Myxococcia</taxon>
        <taxon>Myxococcales</taxon>
        <taxon>Cystobacterineae</taxon>
        <taxon>Archangiaceae</taxon>
        <taxon>Archangium</taxon>
    </lineage>
</organism>
<accession>A0A2W5SJF4</accession>
<dbReference type="GO" id="GO:0032259">
    <property type="term" value="P:methylation"/>
    <property type="evidence" value="ECO:0007669"/>
    <property type="project" value="UniProtKB-KW"/>
</dbReference>